<sequence length="252" mass="29292">MKLIMRADDLGFSEAVNLGIYKAVKEGVITSVGMMTNMEHANHGYELVKDFDIALGQHTNICAGRPLTDPKLIPSLVQENGEFCSSREIRSRKEDTVVIEEAEMEIEAQYLRFKEITGKDPDYFECHAVISQNFFIALRNVAKKYGLFYENVLFDQEFEKENNIYGIAMAKLNEQMLYDPKEYIENSLEFIRNHDVSVMVFHPGYLDQYILTHSSFTLIRAMECDFLCSSWLKDWLKEYQIELTDFRKVKNA</sequence>
<dbReference type="GO" id="GO:0005975">
    <property type="term" value="P:carbohydrate metabolic process"/>
    <property type="evidence" value="ECO:0007669"/>
    <property type="project" value="InterPro"/>
</dbReference>
<dbReference type="CDD" id="cd10805">
    <property type="entry name" value="YdjC_like_1"/>
    <property type="match status" value="1"/>
</dbReference>
<comment type="caution">
    <text evidence="7">The sequence shown here is derived from an EMBL/GenBank/DDBJ whole genome shotgun (WGS) entry which is preliminary data.</text>
</comment>
<organism evidence="7 8">
    <name type="scientific">Faecalibacillus intestinalis</name>
    <dbReference type="NCBI Taxonomy" id="1982626"/>
    <lineage>
        <taxon>Bacteria</taxon>
        <taxon>Bacillati</taxon>
        <taxon>Bacillota</taxon>
        <taxon>Erysipelotrichia</taxon>
        <taxon>Erysipelotrichales</taxon>
        <taxon>Coprobacillaceae</taxon>
        <taxon>Faecalibacillus</taxon>
    </lineage>
</organism>
<comment type="cofactor">
    <cofactor evidence="1">
        <name>Mg(2+)</name>
        <dbReference type="ChEBI" id="CHEBI:18420"/>
    </cofactor>
</comment>
<dbReference type="InterPro" id="IPR006879">
    <property type="entry name" value="YdjC-like"/>
</dbReference>
<accession>A0A2T3FPX4</accession>
<name>A0A2T3FPX4_9FIRM</name>
<evidence type="ECO:0000256" key="3">
    <source>
        <dbReference type="ARBA" id="ARBA00022801"/>
    </source>
</evidence>
<dbReference type="EMBL" id="PYLQ01000022">
    <property type="protein sequence ID" value="PST37293.1"/>
    <property type="molecule type" value="Genomic_DNA"/>
</dbReference>
<dbReference type="EMBL" id="JANGBO010000003">
    <property type="protein sequence ID" value="MCQ5061388.1"/>
    <property type="molecule type" value="Genomic_DNA"/>
</dbReference>
<gene>
    <name evidence="7" type="ORF">C7U54_12115</name>
    <name evidence="6" type="ORF">NE542_06025</name>
</gene>
<evidence type="ECO:0000313" key="7">
    <source>
        <dbReference type="EMBL" id="PST37293.1"/>
    </source>
</evidence>
<evidence type="ECO:0000256" key="2">
    <source>
        <dbReference type="ARBA" id="ARBA00022723"/>
    </source>
</evidence>
<evidence type="ECO:0000313" key="6">
    <source>
        <dbReference type="EMBL" id="MCQ5061388.1"/>
    </source>
</evidence>
<dbReference type="PANTHER" id="PTHR31609:SF1">
    <property type="entry name" value="CARBOHYDRATE DEACETYLASE"/>
    <property type="match status" value="1"/>
</dbReference>
<dbReference type="RefSeq" id="WP_022000944.1">
    <property type="nucleotide sequence ID" value="NZ_AP031432.1"/>
</dbReference>
<keyword evidence="3" id="KW-0378">Hydrolase</keyword>
<dbReference type="Proteomes" id="UP001204814">
    <property type="component" value="Unassembled WGS sequence"/>
</dbReference>
<keyword evidence="5" id="KW-0119">Carbohydrate metabolism</keyword>
<dbReference type="PANTHER" id="PTHR31609">
    <property type="entry name" value="YDJC DEACETYLASE FAMILY MEMBER"/>
    <property type="match status" value="1"/>
</dbReference>
<proteinExistence type="predicted"/>
<evidence type="ECO:0000313" key="8">
    <source>
        <dbReference type="Proteomes" id="UP000240974"/>
    </source>
</evidence>
<dbReference type="Proteomes" id="UP000240974">
    <property type="component" value="Unassembled WGS sequence"/>
</dbReference>
<keyword evidence="8" id="KW-1185">Reference proteome</keyword>
<dbReference type="GO" id="GO:0019213">
    <property type="term" value="F:deacetylase activity"/>
    <property type="evidence" value="ECO:0007669"/>
    <property type="project" value="TreeGrafter"/>
</dbReference>
<dbReference type="SUPFAM" id="SSF88713">
    <property type="entry name" value="Glycoside hydrolase/deacetylase"/>
    <property type="match status" value="1"/>
</dbReference>
<keyword evidence="2" id="KW-0479">Metal-binding</keyword>
<dbReference type="GO" id="GO:0046872">
    <property type="term" value="F:metal ion binding"/>
    <property type="evidence" value="ECO:0007669"/>
    <property type="project" value="UniProtKB-KW"/>
</dbReference>
<dbReference type="Gene3D" id="3.20.20.370">
    <property type="entry name" value="Glycoside hydrolase/deacetylase"/>
    <property type="match status" value="1"/>
</dbReference>
<reference evidence="6" key="2">
    <citation type="submission" date="2022-06" db="EMBL/GenBank/DDBJ databases">
        <title>Isolation of gut microbiota from human fecal samples.</title>
        <authorList>
            <person name="Pamer E.G."/>
            <person name="Barat B."/>
            <person name="Waligurski E."/>
            <person name="Medina S."/>
            <person name="Paddock L."/>
            <person name="Mostad J."/>
        </authorList>
    </citation>
    <scope>NUCLEOTIDE SEQUENCE</scope>
    <source>
        <strain evidence="6">DFI.6.24</strain>
    </source>
</reference>
<protein>
    <submittedName>
        <fullName evidence="7">ChbG/HpnK family deacetylase</fullName>
    </submittedName>
</protein>
<reference evidence="7 8" key="1">
    <citation type="journal article" date="2019" name="Int. J. Syst. Evol. Microbiol.">
        <title>Faecalibacillus intestinalis gen. nov., sp. nov. and Faecalibacillus faecis sp. nov., isolated from human faeces.</title>
        <authorList>
            <person name="Seo B."/>
            <person name="Jeon K."/>
            <person name="Baek I."/>
            <person name="Lee Y.M."/>
            <person name="Baek K."/>
            <person name="Ko G."/>
        </authorList>
    </citation>
    <scope>NUCLEOTIDE SEQUENCE [LARGE SCALE GENOMIC DNA]</scope>
    <source>
        <strain evidence="7 8">SNUG30099</strain>
    </source>
</reference>
<dbReference type="GO" id="GO:0016787">
    <property type="term" value="F:hydrolase activity"/>
    <property type="evidence" value="ECO:0007669"/>
    <property type="project" value="UniProtKB-KW"/>
</dbReference>
<dbReference type="Pfam" id="PF04794">
    <property type="entry name" value="YdjC"/>
    <property type="match status" value="1"/>
</dbReference>
<keyword evidence="4" id="KW-0460">Magnesium</keyword>
<evidence type="ECO:0000256" key="1">
    <source>
        <dbReference type="ARBA" id="ARBA00001946"/>
    </source>
</evidence>
<evidence type="ECO:0000256" key="5">
    <source>
        <dbReference type="ARBA" id="ARBA00023277"/>
    </source>
</evidence>
<dbReference type="AlphaFoldDB" id="A0A2T3FPX4"/>
<evidence type="ECO:0000256" key="4">
    <source>
        <dbReference type="ARBA" id="ARBA00022842"/>
    </source>
</evidence>
<dbReference type="InterPro" id="IPR011330">
    <property type="entry name" value="Glyco_hydro/deAcase_b/a-brl"/>
</dbReference>